<gene>
    <name evidence="2" type="ORF">BABA_20531</name>
</gene>
<organism evidence="2 3">
    <name type="scientific">Neobacillus bataviensis LMG 21833</name>
    <dbReference type="NCBI Taxonomy" id="1117379"/>
    <lineage>
        <taxon>Bacteria</taxon>
        <taxon>Bacillati</taxon>
        <taxon>Bacillota</taxon>
        <taxon>Bacilli</taxon>
        <taxon>Bacillales</taxon>
        <taxon>Bacillaceae</taxon>
        <taxon>Neobacillus</taxon>
    </lineage>
</organism>
<dbReference type="OrthoDB" id="2933559at2"/>
<dbReference type="EMBL" id="AJLS01000134">
    <property type="protein sequence ID" value="EKN65398.1"/>
    <property type="molecule type" value="Genomic_DNA"/>
</dbReference>
<name>K6DBF2_9BACI</name>
<accession>K6DBF2</accession>
<feature type="region of interest" description="Disordered" evidence="1">
    <location>
        <begin position="38"/>
        <end position="62"/>
    </location>
</feature>
<proteinExistence type="predicted"/>
<dbReference type="RefSeq" id="WP_007087099.1">
    <property type="nucleotide sequence ID" value="NZ_AJLS01000134.1"/>
</dbReference>
<evidence type="ECO:0000256" key="1">
    <source>
        <dbReference type="SAM" id="MobiDB-lite"/>
    </source>
</evidence>
<sequence>MENIVQEEKEEKSSVFSETRAESQEYTEQDRFTSFMFGSRRELHQRNHPHHQHQEPEQNQSTINYEELMMNIDTLYESVRGLKPLFDKIYPVIEQFWKKK</sequence>
<keyword evidence="3" id="KW-1185">Reference proteome</keyword>
<dbReference type="STRING" id="1117379.BABA_20531"/>
<dbReference type="eggNOG" id="ENOG5030DCS">
    <property type="taxonomic scope" value="Bacteria"/>
</dbReference>
<reference evidence="2 3" key="1">
    <citation type="journal article" date="2012" name="Front. Microbiol.">
        <title>Redundancy and modularity in membrane-associated dissimilatory nitrate reduction in Bacillus.</title>
        <authorList>
            <person name="Heylen K."/>
            <person name="Keltjens J."/>
        </authorList>
    </citation>
    <scope>NUCLEOTIDE SEQUENCE [LARGE SCALE GENOMIC DNA]</scope>
    <source>
        <strain evidence="3">LMG 21833T</strain>
    </source>
</reference>
<comment type="caution">
    <text evidence="2">The sequence shown here is derived from an EMBL/GenBank/DDBJ whole genome shotgun (WGS) entry which is preliminary data.</text>
</comment>
<evidence type="ECO:0000313" key="3">
    <source>
        <dbReference type="Proteomes" id="UP000006316"/>
    </source>
</evidence>
<feature type="region of interest" description="Disordered" evidence="1">
    <location>
        <begin position="1"/>
        <end position="23"/>
    </location>
</feature>
<protein>
    <submittedName>
        <fullName evidence="2">Uncharacterized protein</fullName>
    </submittedName>
</protein>
<dbReference type="PATRIC" id="fig|1117379.3.peg.4256"/>
<evidence type="ECO:0000313" key="2">
    <source>
        <dbReference type="EMBL" id="EKN65398.1"/>
    </source>
</evidence>
<dbReference type="Proteomes" id="UP000006316">
    <property type="component" value="Unassembled WGS sequence"/>
</dbReference>
<dbReference type="AlphaFoldDB" id="K6DBF2"/>